<dbReference type="InterPro" id="IPR000551">
    <property type="entry name" value="MerR-type_HTH_dom"/>
</dbReference>
<feature type="compositionally biased region" description="Gly residues" evidence="2">
    <location>
        <begin position="17"/>
        <end position="34"/>
    </location>
</feature>
<dbReference type="PROSITE" id="PS50937">
    <property type="entry name" value="HTH_MERR_2"/>
    <property type="match status" value="1"/>
</dbReference>
<dbReference type="PROSITE" id="PS00552">
    <property type="entry name" value="HTH_MERR_1"/>
    <property type="match status" value="1"/>
</dbReference>
<dbReference type="InterPro" id="IPR009061">
    <property type="entry name" value="DNA-bd_dom_put_sf"/>
</dbReference>
<reference evidence="4 5" key="1">
    <citation type="submission" date="2024-09" db="EMBL/GenBank/DDBJ databases">
        <authorList>
            <person name="Lee S.D."/>
        </authorList>
    </citation>
    <scope>NUCLEOTIDE SEQUENCE [LARGE SCALE GENOMIC DNA]</scope>
    <source>
        <strain evidence="4 5">N1-5</strain>
    </source>
</reference>
<proteinExistence type="predicted"/>
<feature type="region of interest" description="Disordered" evidence="2">
    <location>
        <begin position="1"/>
        <end position="34"/>
    </location>
</feature>
<dbReference type="PANTHER" id="PTHR30204">
    <property type="entry name" value="REDOX-CYCLING DRUG-SENSING TRANSCRIPTIONAL ACTIVATOR SOXR"/>
    <property type="match status" value="1"/>
</dbReference>
<keyword evidence="5" id="KW-1185">Reference proteome</keyword>
<dbReference type="RefSeq" id="WP_084714337.1">
    <property type="nucleotide sequence ID" value="NZ_JBHEZZ010000009.1"/>
</dbReference>
<evidence type="ECO:0000259" key="3">
    <source>
        <dbReference type="PROSITE" id="PS50937"/>
    </source>
</evidence>
<dbReference type="Gene3D" id="1.10.1660.10">
    <property type="match status" value="1"/>
</dbReference>
<organism evidence="4 5">
    <name type="scientific">Streptacidiphilus cavernicola</name>
    <dbReference type="NCBI Taxonomy" id="3342716"/>
    <lineage>
        <taxon>Bacteria</taxon>
        <taxon>Bacillati</taxon>
        <taxon>Actinomycetota</taxon>
        <taxon>Actinomycetes</taxon>
        <taxon>Kitasatosporales</taxon>
        <taxon>Streptomycetaceae</taxon>
        <taxon>Streptacidiphilus</taxon>
    </lineage>
</organism>
<accession>A0ABV6UPE6</accession>
<dbReference type="EMBL" id="JBHEZZ010000009">
    <property type="protein sequence ID" value="MFC1403338.1"/>
    <property type="molecule type" value="Genomic_DNA"/>
</dbReference>
<comment type="caution">
    <text evidence="4">The sequence shown here is derived from an EMBL/GenBank/DDBJ whole genome shotgun (WGS) entry which is preliminary data.</text>
</comment>
<dbReference type="NCBIfam" id="NF047375">
    <property type="entry name" value="HeatShock_HspR"/>
    <property type="match status" value="1"/>
</dbReference>
<evidence type="ECO:0000313" key="4">
    <source>
        <dbReference type="EMBL" id="MFC1403338.1"/>
    </source>
</evidence>
<feature type="domain" description="HTH merR-type" evidence="3">
    <location>
        <begin position="48"/>
        <end position="117"/>
    </location>
</feature>
<evidence type="ECO:0000313" key="5">
    <source>
        <dbReference type="Proteomes" id="UP001592528"/>
    </source>
</evidence>
<dbReference type="SMART" id="SM00422">
    <property type="entry name" value="HTH_MERR"/>
    <property type="match status" value="1"/>
</dbReference>
<name>A0ABV6UPE6_9ACTN</name>
<dbReference type="Proteomes" id="UP001592528">
    <property type="component" value="Unassembled WGS sequence"/>
</dbReference>
<keyword evidence="1" id="KW-0238">DNA-binding</keyword>
<keyword evidence="4" id="KW-0346">Stress response</keyword>
<gene>
    <name evidence="4" type="ORF">ACEZDJ_18780</name>
</gene>
<protein>
    <submittedName>
        <fullName evidence="4">Heat shock protein transcriptional repressor HspR</fullName>
    </submittedName>
</protein>
<sequence>MDGKRTGSAGQSQSIGVGLGGGLPGSGRGRGAPRGGGVAYQLTELTPVYVISVAAQLSGLHPQTLRQYDRLGLVSPDRTAGRGRRYSARDIEQLREVQRLSQEEGINLAGIKRIIELENQVAALQARVAELQGEVASAGVAASQREAAVHASYRRDLVPYQQVQQSSALVVWRPKR</sequence>
<dbReference type="InterPro" id="IPR047057">
    <property type="entry name" value="MerR_fam"/>
</dbReference>
<evidence type="ECO:0000256" key="1">
    <source>
        <dbReference type="ARBA" id="ARBA00023125"/>
    </source>
</evidence>
<evidence type="ECO:0000256" key="2">
    <source>
        <dbReference type="SAM" id="MobiDB-lite"/>
    </source>
</evidence>
<dbReference type="SUPFAM" id="SSF46955">
    <property type="entry name" value="Putative DNA-binding domain"/>
    <property type="match status" value="1"/>
</dbReference>
<dbReference type="Pfam" id="PF13411">
    <property type="entry name" value="MerR_1"/>
    <property type="match status" value="1"/>
</dbReference>
<dbReference type="PANTHER" id="PTHR30204:SF58">
    <property type="entry name" value="HTH-TYPE TRANSCRIPTIONAL REGULATOR YFMP"/>
    <property type="match status" value="1"/>
</dbReference>
<dbReference type="CDD" id="cd04766">
    <property type="entry name" value="HTH_HspR"/>
    <property type="match status" value="1"/>
</dbReference>